<dbReference type="SUPFAM" id="SSF49452">
    <property type="entry name" value="Starch-binding domain-like"/>
    <property type="match status" value="1"/>
</dbReference>
<dbReference type="Proteomes" id="UP000290218">
    <property type="component" value="Unassembled WGS sequence"/>
</dbReference>
<protein>
    <submittedName>
        <fullName evidence="3">Methylamine utilization protein</fullName>
    </submittedName>
</protein>
<feature type="signal peptide" evidence="2">
    <location>
        <begin position="1"/>
        <end position="18"/>
    </location>
</feature>
<dbReference type="OrthoDB" id="9772097at2"/>
<name>A0A4Q1C9T5_9BACT</name>
<feature type="chain" id="PRO_5020825205" evidence="2">
    <location>
        <begin position="19"/>
        <end position="212"/>
    </location>
</feature>
<evidence type="ECO:0000313" key="3">
    <source>
        <dbReference type="EMBL" id="RXK55754.1"/>
    </source>
</evidence>
<dbReference type="InterPro" id="IPR008972">
    <property type="entry name" value="Cupredoxin"/>
</dbReference>
<accession>A0A4Q1C9T5</accession>
<keyword evidence="4" id="KW-1185">Reference proteome</keyword>
<gene>
    <name evidence="3" type="ORF">ESB00_07675</name>
</gene>
<dbReference type="EMBL" id="SDHX01000001">
    <property type="protein sequence ID" value="RXK55754.1"/>
    <property type="molecule type" value="Genomic_DNA"/>
</dbReference>
<dbReference type="InterPro" id="IPR013784">
    <property type="entry name" value="Carb-bd-like_fold"/>
</dbReference>
<dbReference type="GO" id="GO:0030246">
    <property type="term" value="F:carbohydrate binding"/>
    <property type="evidence" value="ECO:0007669"/>
    <property type="project" value="InterPro"/>
</dbReference>
<dbReference type="AlphaFoldDB" id="A0A4Q1C9T5"/>
<feature type="region of interest" description="Disordered" evidence="1">
    <location>
        <begin position="176"/>
        <end position="212"/>
    </location>
</feature>
<comment type="caution">
    <text evidence="3">The sequence shown here is derived from an EMBL/GenBank/DDBJ whole genome shotgun (WGS) entry which is preliminary data.</text>
</comment>
<evidence type="ECO:0000256" key="1">
    <source>
        <dbReference type="SAM" id="MobiDB-lite"/>
    </source>
</evidence>
<organism evidence="3 4">
    <name type="scientific">Oleiharenicola lentus</name>
    <dbReference type="NCBI Taxonomy" id="2508720"/>
    <lineage>
        <taxon>Bacteria</taxon>
        <taxon>Pseudomonadati</taxon>
        <taxon>Verrucomicrobiota</taxon>
        <taxon>Opitutia</taxon>
        <taxon>Opitutales</taxon>
        <taxon>Opitutaceae</taxon>
        <taxon>Oleiharenicola</taxon>
    </lineage>
</organism>
<sequence>MFVLRAILFLTLAVSLRAAEFSCTVTNAKGGEPLAEAAVSLIPLDQPAPPVPADAKVEIVQQDQEFSVFLTVVQTGTHVMLPNRDNVQHHVYSLSRPRRFELPLYNPGQTESIVFEVEGQVTIGCNIHDWMISHVVVVPTPWFAKTDDQGAARISAPAGRYRLEIWHPRLGKPDTREVTLSDGSAAQASAPLTLKPDRRVRRATGGKTGGYR</sequence>
<dbReference type="SUPFAM" id="SSF49503">
    <property type="entry name" value="Cupredoxins"/>
    <property type="match status" value="1"/>
</dbReference>
<reference evidence="3 4" key="1">
    <citation type="submission" date="2019-01" db="EMBL/GenBank/DDBJ databases">
        <title>Lacunisphaera sp. strain TWA-58.</title>
        <authorList>
            <person name="Chen W.-M."/>
        </authorList>
    </citation>
    <scope>NUCLEOTIDE SEQUENCE [LARGE SCALE GENOMIC DNA]</scope>
    <source>
        <strain evidence="3 4">TWA-58</strain>
    </source>
</reference>
<dbReference type="RefSeq" id="WP_129047119.1">
    <property type="nucleotide sequence ID" value="NZ_SDHX01000001.1"/>
</dbReference>
<evidence type="ECO:0000313" key="4">
    <source>
        <dbReference type="Proteomes" id="UP000290218"/>
    </source>
</evidence>
<keyword evidence="2" id="KW-0732">Signal</keyword>
<proteinExistence type="predicted"/>
<dbReference type="Gene3D" id="2.60.40.420">
    <property type="entry name" value="Cupredoxins - blue copper proteins"/>
    <property type="match status" value="1"/>
</dbReference>
<evidence type="ECO:0000256" key="2">
    <source>
        <dbReference type="SAM" id="SignalP"/>
    </source>
</evidence>